<evidence type="ECO:0000313" key="3">
    <source>
        <dbReference type="WBParaSite" id="ACAC_0000870101-mRNA-1"/>
    </source>
</evidence>
<dbReference type="InterPro" id="IPR005302">
    <property type="entry name" value="MoCF_Sase_C"/>
</dbReference>
<dbReference type="GO" id="GO:0003824">
    <property type="term" value="F:catalytic activity"/>
    <property type="evidence" value="ECO:0007669"/>
    <property type="project" value="InterPro"/>
</dbReference>
<dbReference type="PANTHER" id="PTHR36930">
    <property type="entry name" value="METAL-SULFUR CLUSTER BIOSYNTHESIS PROTEINS YUAD-RELATED"/>
    <property type="match status" value="1"/>
</dbReference>
<dbReference type="WBParaSite" id="ACAC_0000870101-mRNA-1">
    <property type="protein sequence ID" value="ACAC_0000870101-mRNA-1"/>
    <property type="gene ID" value="ACAC_0000870101"/>
</dbReference>
<dbReference type="Proteomes" id="UP000035642">
    <property type="component" value="Unassembled WGS sequence"/>
</dbReference>
<dbReference type="InterPro" id="IPR011037">
    <property type="entry name" value="Pyrv_Knase-like_insert_dom_sf"/>
</dbReference>
<dbReference type="SUPFAM" id="SSF141673">
    <property type="entry name" value="MOSC N-terminal domain-like"/>
    <property type="match status" value="1"/>
</dbReference>
<dbReference type="Pfam" id="PF03473">
    <property type="entry name" value="MOSC"/>
    <property type="match status" value="1"/>
</dbReference>
<dbReference type="GO" id="GO:0030151">
    <property type="term" value="F:molybdenum ion binding"/>
    <property type="evidence" value="ECO:0007669"/>
    <property type="project" value="InterPro"/>
</dbReference>
<proteinExistence type="predicted"/>
<organism evidence="2 3">
    <name type="scientific">Angiostrongylus cantonensis</name>
    <name type="common">Rat lungworm</name>
    <dbReference type="NCBI Taxonomy" id="6313"/>
    <lineage>
        <taxon>Eukaryota</taxon>
        <taxon>Metazoa</taxon>
        <taxon>Ecdysozoa</taxon>
        <taxon>Nematoda</taxon>
        <taxon>Chromadorea</taxon>
        <taxon>Rhabditida</taxon>
        <taxon>Rhabditina</taxon>
        <taxon>Rhabditomorpha</taxon>
        <taxon>Strongyloidea</taxon>
        <taxon>Metastrongylidae</taxon>
        <taxon>Angiostrongylus</taxon>
    </lineage>
</organism>
<sequence length="338" mass="38583">MFIIYKLITILNLSIHNVEVFMLLSHVVSIKTFGTYFRSRSHDLIPVGVVKELYVYPIKSCKGISVFSFFCHRLGPISGENFDRHFIVICGKTSRFYTARQKPIMVTISCEIRDGILSISWKDKSFVFKKDCAKVNCRLHSGLRADGLDCGDEAAEFFSKAIEESDVRLLMYTEGLFNERTFIPNPAWWNNDVPKRMYNCAYADLAPYMLTTQASLDDLNSKLESDVSNLNFRPVIVIDKCEAWDEDKWLDLQIGAVRLQCFKPCTRCILTTVNPATGTKDGGMQPLKKLRQFRLAPEGRMRDQFKDSPIFGVNAGVDKPGYIHVGQTVYARYKKSPF</sequence>
<dbReference type="AlphaFoldDB" id="A0A0K0DDC2"/>
<dbReference type="PANTHER" id="PTHR36930:SF1">
    <property type="entry name" value="MOSC DOMAIN-CONTAINING PROTEIN"/>
    <property type="match status" value="1"/>
</dbReference>
<protein>
    <submittedName>
        <fullName evidence="3">MOSC domain-containing protein</fullName>
    </submittedName>
</protein>
<evidence type="ECO:0000259" key="1">
    <source>
        <dbReference type="PROSITE" id="PS51340"/>
    </source>
</evidence>
<reference evidence="2" key="1">
    <citation type="submission" date="2012-09" db="EMBL/GenBank/DDBJ databases">
        <authorList>
            <person name="Martin A.A."/>
        </authorList>
    </citation>
    <scope>NUCLEOTIDE SEQUENCE</scope>
</reference>
<feature type="domain" description="MOSC" evidence="1">
    <location>
        <begin position="159"/>
        <end position="332"/>
    </location>
</feature>
<dbReference type="Pfam" id="PF03476">
    <property type="entry name" value="MOSC_N"/>
    <property type="match status" value="1"/>
</dbReference>
<evidence type="ECO:0000313" key="2">
    <source>
        <dbReference type="Proteomes" id="UP000035642"/>
    </source>
</evidence>
<dbReference type="InterPro" id="IPR052716">
    <property type="entry name" value="MOSC_domain"/>
</dbReference>
<dbReference type="STRING" id="6313.A0A0K0DDC2"/>
<dbReference type="InterPro" id="IPR005303">
    <property type="entry name" value="MOCOS_middle"/>
</dbReference>
<keyword evidence="2" id="KW-1185">Reference proteome</keyword>
<dbReference type="SUPFAM" id="SSF50800">
    <property type="entry name" value="PK beta-barrel domain-like"/>
    <property type="match status" value="1"/>
</dbReference>
<name>A0A0K0DDC2_ANGCA</name>
<accession>A0A0K0DDC2</accession>
<reference evidence="3" key="2">
    <citation type="submission" date="2016-03" db="UniProtKB">
        <authorList>
            <consortium name="WormBaseParasite"/>
        </authorList>
    </citation>
    <scope>IDENTIFICATION</scope>
</reference>
<dbReference type="GO" id="GO:0030170">
    <property type="term" value="F:pyridoxal phosphate binding"/>
    <property type="evidence" value="ECO:0007669"/>
    <property type="project" value="InterPro"/>
</dbReference>
<dbReference type="PROSITE" id="PS51340">
    <property type="entry name" value="MOSC"/>
    <property type="match status" value="1"/>
</dbReference>